<dbReference type="RefSeq" id="WP_200273749.1">
    <property type="nucleotide sequence ID" value="NZ_JAENIJ010000053.1"/>
</dbReference>
<dbReference type="EMBL" id="JAENIJ010000053">
    <property type="protein sequence ID" value="MBK1884501.1"/>
    <property type="molecule type" value="Genomic_DNA"/>
</dbReference>
<evidence type="ECO:0000256" key="1">
    <source>
        <dbReference type="SAM" id="Phobius"/>
    </source>
</evidence>
<evidence type="ECO:0008006" key="4">
    <source>
        <dbReference type="Google" id="ProtNLM"/>
    </source>
</evidence>
<name>A0A934S858_9BACT</name>
<keyword evidence="1" id="KW-0812">Transmembrane</keyword>
<evidence type="ECO:0000313" key="3">
    <source>
        <dbReference type="Proteomes" id="UP000603141"/>
    </source>
</evidence>
<keyword evidence="1" id="KW-0472">Membrane</keyword>
<comment type="caution">
    <text evidence="2">The sequence shown here is derived from an EMBL/GenBank/DDBJ whole genome shotgun (WGS) entry which is preliminary data.</text>
</comment>
<evidence type="ECO:0000313" key="2">
    <source>
        <dbReference type="EMBL" id="MBK1884501.1"/>
    </source>
</evidence>
<protein>
    <recommendedName>
        <fullName evidence="4">DUF4123 domain-containing protein</fullName>
    </recommendedName>
</protein>
<reference evidence="2" key="1">
    <citation type="submission" date="2021-01" db="EMBL/GenBank/DDBJ databases">
        <title>Modified the classification status of verrucomicrobia.</title>
        <authorList>
            <person name="Feng X."/>
        </authorList>
    </citation>
    <scope>NUCLEOTIDE SEQUENCE</scope>
    <source>
        <strain evidence="2">KCTC 22041</strain>
    </source>
</reference>
<organism evidence="2 3">
    <name type="scientific">Luteolibacter pohnpeiensis</name>
    <dbReference type="NCBI Taxonomy" id="454153"/>
    <lineage>
        <taxon>Bacteria</taxon>
        <taxon>Pseudomonadati</taxon>
        <taxon>Verrucomicrobiota</taxon>
        <taxon>Verrucomicrobiia</taxon>
        <taxon>Verrucomicrobiales</taxon>
        <taxon>Verrucomicrobiaceae</taxon>
        <taxon>Luteolibacter</taxon>
    </lineage>
</organism>
<sequence>MSALPKFESQVGDEWIVHRYPKVFVREKTSGADRLKIEASQEGTQTMLLLASVLGAPFAALYVLLVPRGGSAEGRYQSPWMSRSELSDLFERFASYWDQDARHHIWLFSDPDRATLVYDQHNVIFAYGPIEDYIRVLETSGYSEAQALAFPAPHTHRYHVAFDQEERDLVSLPGWTKSPLRKGDKW</sequence>
<dbReference type="AlphaFoldDB" id="A0A934S858"/>
<dbReference type="Proteomes" id="UP000603141">
    <property type="component" value="Unassembled WGS sequence"/>
</dbReference>
<feature type="transmembrane region" description="Helical" evidence="1">
    <location>
        <begin position="47"/>
        <end position="66"/>
    </location>
</feature>
<accession>A0A934S858</accession>
<keyword evidence="3" id="KW-1185">Reference proteome</keyword>
<keyword evidence="1" id="KW-1133">Transmembrane helix</keyword>
<proteinExistence type="predicted"/>
<gene>
    <name evidence="2" type="ORF">JIN85_18945</name>
</gene>